<comment type="caution">
    <text evidence="8">The sequence shown here is derived from an EMBL/GenBank/DDBJ whole genome shotgun (WGS) entry which is preliminary data.</text>
</comment>
<evidence type="ECO:0000256" key="1">
    <source>
        <dbReference type="ARBA" id="ARBA00001163"/>
    </source>
</evidence>
<protein>
    <recommendedName>
        <fullName evidence="3">2-oxo-4-hydroxy-4-carboxy-5-ureidoimidazoline decarboxylase</fullName>
        <ecNumber evidence="3">4.1.1.97</ecNumber>
    </recommendedName>
</protein>
<dbReference type="AlphaFoldDB" id="A0A366HEZ6"/>
<evidence type="ECO:0000256" key="2">
    <source>
        <dbReference type="ARBA" id="ARBA00004754"/>
    </source>
</evidence>
<proteinExistence type="predicted"/>
<name>A0A366HEZ6_9BURK</name>
<feature type="domain" description="Oxo-4-hydroxy-4-carboxy-5-ureidoimidazoline decarboxylase" evidence="7">
    <location>
        <begin position="11"/>
        <end position="167"/>
    </location>
</feature>
<dbReference type="PANTHER" id="PTHR43466:SF1">
    <property type="entry name" value="2-OXO-4-HYDROXY-4-CARBOXY-5-UREIDOIMIDAZOLINE DECARBOXYLASE-RELATED"/>
    <property type="match status" value="1"/>
</dbReference>
<organism evidence="8 9">
    <name type="scientific">Eoetvoesiella caeni</name>
    <dbReference type="NCBI Taxonomy" id="645616"/>
    <lineage>
        <taxon>Bacteria</taxon>
        <taxon>Pseudomonadati</taxon>
        <taxon>Pseudomonadota</taxon>
        <taxon>Betaproteobacteria</taxon>
        <taxon>Burkholderiales</taxon>
        <taxon>Alcaligenaceae</taxon>
        <taxon>Eoetvoesiella</taxon>
    </lineage>
</organism>
<dbReference type="GO" id="GO:0051997">
    <property type="term" value="F:2-oxo-4-hydroxy-4-carboxy-5-ureidoimidazoline decarboxylase activity"/>
    <property type="evidence" value="ECO:0007669"/>
    <property type="project" value="UniProtKB-EC"/>
</dbReference>
<dbReference type="InterPro" id="IPR036778">
    <property type="entry name" value="OHCU_decarboxylase_sf"/>
</dbReference>
<dbReference type="InterPro" id="IPR017580">
    <property type="entry name" value="OHCU_decarboxylase-1"/>
</dbReference>
<dbReference type="UniPathway" id="UPA00394">
    <property type="reaction ID" value="UER00652"/>
</dbReference>
<evidence type="ECO:0000256" key="3">
    <source>
        <dbReference type="ARBA" id="ARBA00012257"/>
    </source>
</evidence>
<dbReference type="OrthoDB" id="9808195at2"/>
<keyword evidence="9" id="KW-1185">Reference proteome</keyword>
<evidence type="ECO:0000313" key="9">
    <source>
        <dbReference type="Proteomes" id="UP000253628"/>
    </source>
</evidence>
<dbReference type="NCBIfam" id="TIGR03164">
    <property type="entry name" value="UHCUDC"/>
    <property type="match status" value="1"/>
</dbReference>
<dbReference type="InterPro" id="IPR018020">
    <property type="entry name" value="OHCU_decarboxylase"/>
</dbReference>
<dbReference type="Proteomes" id="UP000253628">
    <property type="component" value="Unassembled WGS sequence"/>
</dbReference>
<dbReference type="SUPFAM" id="SSF158694">
    <property type="entry name" value="UraD-Like"/>
    <property type="match status" value="1"/>
</dbReference>
<dbReference type="EC" id="4.1.1.97" evidence="3"/>
<dbReference type="Gene3D" id="1.10.3330.10">
    <property type="entry name" value="Oxo-4-hydroxy-4-carboxy-5-ureidoimidazoline decarboxylase"/>
    <property type="match status" value="1"/>
</dbReference>
<evidence type="ECO:0000259" key="7">
    <source>
        <dbReference type="Pfam" id="PF09349"/>
    </source>
</evidence>
<reference evidence="8 9" key="1">
    <citation type="submission" date="2018-06" db="EMBL/GenBank/DDBJ databases">
        <title>Genomic Encyclopedia of Type Strains, Phase IV (KMG-IV): sequencing the most valuable type-strain genomes for metagenomic binning, comparative biology and taxonomic classification.</title>
        <authorList>
            <person name="Goeker M."/>
        </authorList>
    </citation>
    <scope>NUCLEOTIDE SEQUENCE [LARGE SCALE GENOMIC DNA]</scope>
    <source>
        <strain evidence="8 9">DSM 25520</strain>
    </source>
</reference>
<evidence type="ECO:0000256" key="5">
    <source>
        <dbReference type="ARBA" id="ARBA00022793"/>
    </source>
</evidence>
<accession>A0A366HEZ6</accession>
<keyword evidence="6" id="KW-0456">Lyase</keyword>
<keyword evidence="5" id="KW-0210">Decarboxylase</keyword>
<evidence type="ECO:0000256" key="6">
    <source>
        <dbReference type="ARBA" id="ARBA00023239"/>
    </source>
</evidence>
<dbReference type="Pfam" id="PF09349">
    <property type="entry name" value="OHCU_decarbox"/>
    <property type="match status" value="1"/>
</dbReference>
<keyword evidence="4" id="KW-0659">Purine metabolism</keyword>
<dbReference type="PANTHER" id="PTHR43466">
    <property type="entry name" value="2-OXO-4-HYDROXY-4-CARBOXY-5-UREIDOIMIDAZOLINE DECARBOXYLASE-RELATED"/>
    <property type="match status" value="1"/>
</dbReference>
<comment type="catalytic activity">
    <reaction evidence="1">
        <text>5-hydroxy-2-oxo-4-ureido-2,5-dihydro-1H-imidazole-5-carboxylate + H(+) = (S)-allantoin + CO2</text>
        <dbReference type="Rhea" id="RHEA:26301"/>
        <dbReference type="ChEBI" id="CHEBI:15378"/>
        <dbReference type="ChEBI" id="CHEBI:15678"/>
        <dbReference type="ChEBI" id="CHEBI:16526"/>
        <dbReference type="ChEBI" id="CHEBI:58639"/>
        <dbReference type="EC" id="4.1.1.97"/>
    </reaction>
</comment>
<evidence type="ECO:0000256" key="4">
    <source>
        <dbReference type="ARBA" id="ARBA00022631"/>
    </source>
</evidence>
<dbReference type="RefSeq" id="WP_113932823.1">
    <property type="nucleotide sequence ID" value="NZ_JACCEU010000004.1"/>
</dbReference>
<evidence type="ECO:0000313" key="8">
    <source>
        <dbReference type="EMBL" id="RBP41085.1"/>
    </source>
</evidence>
<dbReference type="EMBL" id="QNRQ01000003">
    <property type="protein sequence ID" value="RBP41085.1"/>
    <property type="molecule type" value="Genomic_DNA"/>
</dbReference>
<comment type="pathway">
    <text evidence="2">Purine metabolism; urate degradation; (S)-allantoin from urate: step 3/3.</text>
</comment>
<dbReference type="GO" id="GO:0000255">
    <property type="term" value="P:allantoin metabolic process"/>
    <property type="evidence" value="ECO:0007669"/>
    <property type="project" value="InterPro"/>
</dbReference>
<dbReference type="GO" id="GO:0006144">
    <property type="term" value="P:purine nucleobase metabolic process"/>
    <property type="evidence" value="ECO:0007669"/>
    <property type="project" value="UniProtKB-KW"/>
</dbReference>
<gene>
    <name evidence="8" type="ORF">DFR37_103431</name>
</gene>
<dbReference type="GO" id="GO:0019628">
    <property type="term" value="P:urate catabolic process"/>
    <property type="evidence" value="ECO:0007669"/>
    <property type="project" value="UniProtKB-UniPathway"/>
</dbReference>
<sequence length="172" mass="18716">MSETISMNELNNLSAEDFVRVLGGIFEHSPWVAQGVEKQRPFAGVADLHQAMIQCIEQAGQDAQLRLILAHPELAGKAAVRGELTAESSSEQAGAGLDNCSAEEFATLTALNQAYREKFGFPFILAVRGYDRAGIIEQFQRRLGLAPEAEMAESLAQIYKIGRLRLDGLIPG</sequence>